<organism evidence="3 4">
    <name type="scientific">Bacillus smithii 7_3_47FAA</name>
    <dbReference type="NCBI Taxonomy" id="665952"/>
    <lineage>
        <taxon>Bacteria</taxon>
        <taxon>Bacillati</taxon>
        <taxon>Bacillota</taxon>
        <taxon>Bacilli</taxon>
        <taxon>Bacillales</taxon>
        <taxon>Bacillaceae</taxon>
        <taxon>Bacillus</taxon>
    </lineage>
</organism>
<evidence type="ECO:0000313" key="3">
    <source>
        <dbReference type="EMBL" id="EHL76872.1"/>
    </source>
</evidence>
<reference evidence="3 4" key="1">
    <citation type="submission" date="2011-09" db="EMBL/GenBank/DDBJ databases">
        <title>The Genome Sequence of Bacillus smithii 7_3_47FAA.</title>
        <authorList>
            <consortium name="The Broad Institute Genome Sequencing Platform"/>
            <person name="Earl A."/>
            <person name="Ward D."/>
            <person name="Feldgarden M."/>
            <person name="Gevers D."/>
            <person name="Daigneault M."/>
            <person name="Strauss J."/>
            <person name="Allen-Vercoe E."/>
            <person name="Young S.K."/>
            <person name="Zeng Q."/>
            <person name="Gargeya S."/>
            <person name="Fitzgerald M."/>
            <person name="Haas B."/>
            <person name="Abouelleil A."/>
            <person name="Alvarado L."/>
            <person name="Arachchi H.M."/>
            <person name="Berlin A."/>
            <person name="Brown A."/>
            <person name="Chapman S.B."/>
            <person name="Chen Z."/>
            <person name="Dunbar C."/>
            <person name="Freedman E."/>
            <person name="Gearin G."/>
            <person name="Goldberg J."/>
            <person name="Griggs A."/>
            <person name="Gujja S."/>
            <person name="Heiman D."/>
            <person name="Howarth C."/>
            <person name="Larson L."/>
            <person name="Lui A."/>
            <person name="MacDonald P.J.P."/>
            <person name="Montmayeur A."/>
            <person name="Murphy C."/>
            <person name="Neiman D."/>
            <person name="Pearson M."/>
            <person name="Priest M."/>
            <person name="Roberts A."/>
            <person name="Saif S."/>
            <person name="Shea T."/>
            <person name="Shenoy N."/>
            <person name="Sisk P."/>
            <person name="Stolte C."/>
            <person name="Sykes S."/>
            <person name="Wortman J."/>
            <person name="Nusbaum C."/>
            <person name="Birren B."/>
        </authorList>
    </citation>
    <scope>NUCLEOTIDE SEQUENCE [LARGE SCALE GENOMIC DNA]</scope>
    <source>
        <strain evidence="3 4">7_3_47FAA</strain>
    </source>
</reference>
<comment type="caution">
    <text evidence="3">The sequence shown here is derived from an EMBL/GenBank/DDBJ whole genome shotgun (WGS) entry which is preliminary data.</text>
</comment>
<dbReference type="HOGENOM" id="CLU_029601_3_3_9"/>
<dbReference type="Proteomes" id="UP000011747">
    <property type="component" value="Unassembled WGS sequence"/>
</dbReference>
<dbReference type="Pfam" id="PF02481">
    <property type="entry name" value="DNA_processg_A"/>
    <property type="match status" value="1"/>
</dbReference>
<protein>
    <submittedName>
        <fullName evidence="3">DNA protecting protein DprA</fullName>
    </submittedName>
</protein>
<dbReference type="InterPro" id="IPR003488">
    <property type="entry name" value="DprA"/>
</dbReference>
<dbReference type="GO" id="GO:0009294">
    <property type="term" value="P:DNA-mediated transformation"/>
    <property type="evidence" value="ECO:0007669"/>
    <property type="project" value="InterPro"/>
</dbReference>
<dbReference type="EMBL" id="ACWF01000120">
    <property type="protein sequence ID" value="EHL76872.1"/>
    <property type="molecule type" value="Genomic_DNA"/>
</dbReference>
<evidence type="ECO:0000259" key="2">
    <source>
        <dbReference type="Pfam" id="PF02481"/>
    </source>
</evidence>
<dbReference type="PANTHER" id="PTHR43022:SF1">
    <property type="entry name" value="PROTEIN SMF"/>
    <property type="match status" value="1"/>
</dbReference>
<dbReference type="SUPFAM" id="SSF102405">
    <property type="entry name" value="MCP/YpsA-like"/>
    <property type="match status" value="1"/>
</dbReference>
<feature type="domain" description="Smf/DprA SLOG" evidence="2">
    <location>
        <begin position="81"/>
        <end position="288"/>
    </location>
</feature>
<proteinExistence type="inferred from homology"/>
<evidence type="ECO:0000256" key="1">
    <source>
        <dbReference type="ARBA" id="ARBA00006525"/>
    </source>
</evidence>
<accession>G9QMQ1</accession>
<comment type="similarity">
    <text evidence="1">Belongs to the DprA/Smf family.</text>
</comment>
<dbReference type="NCBIfam" id="TIGR00732">
    <property type="entry name" value="dprA"/>
    <property type="match status" value="1"/>
</dbReference>
<dbReference type="PATRIC" id="fig|665952.3.peg.2380"/>
<gene>
    <name evidence="3" type="ORF">HMPREF1015_00818</name>
</gene>
<keyword evidence="4" id="KW-1185">Reference proteome</keyword>
<name>G9QMQ1_9BACI</name>
<sequence>MDELSQKLFHLSHCPSMTWNRIFRLLKADPSLKHIYSYSARHFSEVLSTPMKKSLQIYQEIHSFDIHQSLNIYNRYQIKFFPIYDSNYPRLLKQIPTPPWGLYAAGDSRLLSDEKKIAFVGSRKGNDYGKKVISEFIPPLVEEKFIIVSGLASGIDSFSHQAALQADGKTIAVLGGGFCHLYPKENAPLAKLIAEKGLLISEYPPNRKPKKWHFPERNRIISGMTIGTVVIQAGKRSGSLITVQHALEQGKEVFAVPGAIFDPLSEGTHDLIADGAHLVRNAEDIIKAF</sequence>
<dbReference type="RefSeq" id="WP_003354564.1">
    <property type="nucleotide sequence ID" value="NZ_JH414757.1"/>
</dbReference>
<dbReference type="PANTHER" id="PTHR43022">
    <property type="entry name" value="PROTEIN SMF"/>
    <property type="match status" value="1"/>
</dbReference>
<dbReference type="AlphaFoldDB" id="G9QMQ1"/>
<dbReference type="Gene3D" id="3.40.50.450">
    <property type="match status" value="1"/>
</dbReference>
<dbReference type="InterPro" id="IPR057666">
    <property type="entry name" value="DrpA_SLOG"/>
</dbReference>
<evidence type="ECO:0000313" key="4">
    <source>
        <dbReference type="Proteomes" id="UP000011747"/>
    </source>
</evidence>